<feature type="compositionally biased region" description="Basic and acidic residues" evidence="1">
    <location>
        <begin position="67"/>
        <end position="76"/>
    </location>
</feature>
<reference evidence="3" key="1">
    <citation type="journal article" date="2015" name="Proc. Natl. Acad. Sci. U.S.A.">
        <title>Genome sequencing of adzuki bean (Vigna angularis) provides insight into high starch and low fat accumulation and domestication.</title>
        <authorList>
            <person name="Yang K."/>
            <person name="Tian Z."/>
            <person name="Chen C."/>
            <person name="Luo L."/>
            <person name="Zhao B."/>
            <person name="Wang Z."/>
            <person name="Yu L."/>
            <person name="Li Y."/>
            <person name="Sun Y."/>
            <person name="Li W."/>
            <person name="Chen Y."/>
            <person name="Li Y."/>
            <person name="Zhang Y."/>
            <person name="Ai D."/>
            <person name="Zhao J."/>
            <person name="Shang C."/>
            <person name="Ma Y."/>
            <person name="Wu B."/>
            <person name="Wang M."/>
            <person name="Gao L."/>
            <person name="Sun D."/>
            <person name="Zhang P."/>
            <person name="Guo F."/>
            <person name="Wang W."/>
            <person name="Li Y."/>
            <person name="Wang J."/>
            <person name="Varshney R.K."/>
            <person name="Wang J."/>
            <person name="Ling H.Q."/>
            <person name="Wan P."/>
        </authorList>
    </citation>
    <scope>NUCLEOTIDE SEQUENCE</scope>
    <source>
        <strain evidence="3">cv. Jingnong 6</strain>
    </source>
</reference>
<accession>A0A0L9V5C2</accession>
<evidence type="ECO:0000313" key="3">
    <source>
        <dbReference type="Proteomes" id="UP000053144"/>
    </source>
</evidence>
<gene>
    <name evidence="2" type="ORF">LR48_Vigan08g098500</name>
</gene>
<organism evidence="2 3">
    <name type="scientific">Phaseolus angularis</name>
    <name type="common">Azuki bean</name>
    <name type="synonym">Vigna angularis</name>
    <dbReference type="NCBI Taxonomy" id="3914"/>
    <lineage>
        <taxon>Eukaryota</taxon>
        <taxon>Viridiplantae</taxon>
        <taxon>Streptophyta</taxon>
        <taxon>Embryophyta</taxon>
        <taxon>Tracheophyta</taxon>
        <taxon>Spermatophyta</taxon>
        <taxon>Magnoliopsida</taxon>
        <taxon>eudicotyledons</taxon>
        <taxon>Gunneridae</taxon>
        <taxon>Pentapetalae</taxon>
        <taxon>rosids</taxon>
        <taxon>fabids</taxon>
        <taxon>Fabales</taxon>
        <taxon>Fabaceae</taxon>
        <taxon>Papilionoideae</taxon>
        <taxon>50 kb inversion clade</taxon>
        <taxon>NPAAA clade</taxon>
        <taxon>indigoferoid/millettioid clade</taxon>
        <taxon>Phaseoleae</taxon>
        <taxon>Vigna</taxon>
    </lineage>
</organism>
<proteinExistence type="predicted"/>
<dbReference type="AlphaFoldDB" id="A0A0L9V5C2"/>
<feature type="region of interest" description="Disordered" evidence="1">
    <location>
        <begin position="54"/>
        <end position="76"/>
    </location>
</feature>
<evidence type="ECO:0000313" key="2">
    <source>
        <dbReference type="EMBL" id="KOM50158.1"/>
    </source>
</evidence>
<name>A0A0L9V5C2_PHAAN</name>
<protein>
    <submittedName>
        <fullName evidence="2">Uncharacterized protein</fullName>
    </submittedName>
</protein>
<dbReference type="EMBL" id="CM003378">
    <property type="protein sequence ID" value="KOM50158.1"/>
    <property type="molecule type" value="Genomic_DNA"/>
</dbReference>
<sequence>MQYSGNEKVLHECYAMWWPQDQKQRIKATKGKETKRDLVGSKLIVLPPMISARKDSERKCRTSTKPQHRERWGAWF</sequence>
<dbReference type="Gramene" id="KOM50158">
    <property type="protein sequence ID" value="KOM50158"/>
    <property type="gene ID" value="LR48_Vigan08g098500"/>
</dbReference>
<evidence type="ECO:0000256" key="1">
    <source>
        <dbReference type="SAM" id="MobiDB-lite"/>
    </source>
</evidence>
<dbReference type="Proteomes" id="UP000053144">
    <property type="component" value="Chromosome 8"/>
</dbReference>